<feature type="region of interest" description="Disordered" evidence="1">
    <location>
        <begin position="168"/>
        <end position="189"/>
    </location>
</feature>
<dbReference type="Proteomes" id="UP000027604">
    <property type="component" value="Chromosome I"/>
</dbReference>
<sequence>MLNSPIDAAIAVANPYKGKGKDGMLADESPEQAKARWLGTFDKNSYHSSIVSNPMHSEKATAYDLCIGVSDILKDGDLTWIRFLRAVADWRTNWFGKAASDPSSNKKDPSFSPPAEDLLILLNDSSEIDTAERIIIEENYNYYAISGKNPGSLPDMVKECTLKNLEPHVKSETTREASARKEKYVYGDN</sequence>
<dbReference type="KEGG" id="jag:GJA_2281"/>
<dbReference type="AlphaFoldDB" id="W0V5P1"/>
<evidence type="ECO:0000256" key="1">
    <source>
        <dbReference type="SAM" id="MobiDB-lite"/>
    </source>
</evidence>
<evidence type="ECO:0000313" key="3">
    <source>
        <dbReference type="EMBL" id="CDG82915.1"/>
    </source>
</evidence>
<dbReference type="PATRIC" id="fig|1349767.4.peg.4028"/>
<dbReference type="EMBL" id="HG322949">
    <property type="protein sequence ID" value="CDG82915.1"/>
    <property type="molecule type" value="Genomic_DNA"/>
</dbReference>
<gene>
    <name evidence="3" type="ORF">GJA_2281</name>
</gene>
<dbReference type="Pfam" id="PF11678">
    <property type="entry name" value="Tle3_C"/>
    <property type="match status" value="1"/>
</dbReference>
<keyword evidence="4" id="KW-1185">Reference proteome</keyword>
<feature type="domain" description="Antibacterial effector protein Tle3 C-terminal" evidence="2">
    <location>
        <begin position="28"/>
        <end position="151"/>
    </location>
</feature>
<accession>W0V5P1</accession>
<reference evidence="3 4" key="1">
    <citation type="journal article" date="2015" name="Genome Announc.">
        <title>Genome Sequence of Mushroom Soft-Rot Pathogen Janthinobacterium agaricidamnosum.</title>
        <authorList>
            <person name="Graupner K."/>
            <person name="Lackner G."/>
            <person name="Hertweck C."/>
        </authorList>
    </citation>
    <scope>NUCLEOTIDE SEQUENCE [LARGE SCALE GENOMIC DNA]</scope>
    <source>
        <strain evidence="4">NBRC 102515 / DSM 9628</strain>
    </source>
</reference>
<name>W0V5P1_9BURK</name>
<evidence type="ECO:0000259" key="2">
    <source>
        <dbReference type="Pfam" id="PF11678"/>
    </source>
</evidence>
<dbReference type="RefSeq" id="WP_038491883.1">
    <property type="nucleotide sequence ID" value="NZ_HG322949.1"/>
</dbReference>
<dbReference type="STRING" id="1349767.GJA_2281"/>
<organism evidence="3 4">
    <name type="scientific">Janthinobacterium agaricidamnosum NBRC 102515 = DSM 9628</name>
    <dbReference type="NCBI Taxonomy" id="1349767"/>
    <lineage>
        <taxon>Bacteria</taxon>
        <taxon>Pseudomonadati</taxon>
        <taxon>Pseudomonadota</taxon>
        <taxon>Betaproteobacteria</taxon>
        <taxon>Burkholderiales</taxon>
        <taxon>Oxalobacteraceae</taxon>
        <taxon>Janthinobacterium</taxon>
    </lineage>
</organism>
<dbReference type="HOGENOM" id="CLU_1459475_0_0_4"/>
<protein>
    <submittedName>
        <fullName evidence="3">Uncharacterized domain protein</fullName>
    </submittedName>
</protein>
<proteinExistence type="predicted"/>
<dbReference type="InterPro" id="IPR021692">
    <property type="entry name" value="Tle3_C"/>
</dbReference>
<evidence type="ECO:0000313" key="4">
    <source>
        <dbReference type="Proteomes" id="UP000027604"/>
    </source>
</evidence>